<feature type="compositionally biased region" description="Basic and acidic residues" evidence="1">
    <location>
        <begin position="1"/>
        <end position="19"/>
    </location>
</feature>
<feature type="compositionally biased region" description="Basic and acidic residues" evidence="1">
    <location>
        <begin position="104"/>
        <end position="119"/>
    </location>
</feature>
<dbReference type="EMBL" id="CADCSY010000005">
    <property type="protein sequence ID" value="CAA9209839.1"/>
    <property type="molecule type" value="Genomic_DNA"/>
</dbReference>
<reference evidence="2" key="1">
    <citation type="submission" date="2020-02" db="EMBL/GenBank/DDBJ databases">
        <authorList>
            <person name="Meier V. D."/>
        </authorList>
    </citation>
    <scope>NUCLEOTIDE SEQUENCE</scope>
    <source>
        <strain evidence="2">AVDCRST_MAG20</strain>
    </source>
</reference>
<evidence type="ECO:0000313" key="2">
    <source>
        <dbReference type="EMBL" id="CAA9209839.1"/>
    </source>
</evidence>
<dbReference type="AlphaFoldDB" id="A0A6J4H084"/>
<feature type="non-terminal residue" evidence="2">
    <location>
        <position position="135"/>
    </location>
</feature>
<name>A0A6J4H084_9ACTN</name>
<accession>A0A6J4H084</accession>
<protein>
    <submittedName>
        <fullName evidence="2">Uncharacterized protein</fullName>
    </submittedName>
</protein>
<gene>
    <name evidence="2" type="ORF">AVDCRST_MAG20-139</name>
</gene>
<feature type="compositionally biased region" description="Basic and acidic residues" evidence="1">
    <location>
        <begin position="126"/>
        <end position="135"/>
    </location>
</feature>
<feature type="non-terminal residue" evidence="2">
    <location>
        <position position="1"/>
    </location>
</feature>
<feature type="region of interest" description="Disordered" evidence="1">
    <location>
        <begin position="1"/>
        <end position="135"/>
    </location>
</feature>
<sequence>ADVPLPERRVDGRSPRDPRGVPGQDPAHGPAHQDEPGHHRGAVRRGQDRGPHGLELRRDGDGARAPGRRRGHRDGRLRDGQGDLRRPEPAGGDAGVHVGQDQGPGRHDQADDHAADGHRPGGPRGRRPDQGHHRV</sequence>
<organism evidence="2">
    <name type="scientific">uncultured Acidimicrobiales bacterium</name>
    <dbReference type="NCBI Taxonomy" id="310071"/>
    <lineage>
        <taxon>Bacteria</taxon>
        <taxon>Bacillati</taxon>
        <taxon>Actinomycetota</taxon>
        <taxon>Acidimicrobiia</taxon>
        <taxon>Acidimicrobiales</taxon>
        <taxon>environmental samples</taxon>
    </lineage>
</organism>
<proteinExistence type="predicted"/>
<evidence type="ECO:0000256" key="1">
    <source>
        <dbReference type="SAM" id="MobiDB-lite"/>
    </source>
</evidence>
<feature type="compositionally biased region" description="Basic and acidic residues" evidence="1">
    <location>
        <begin position="74"/>
        <end position="88"/>
    </location>
</feature>
<feature type="compositionally biased region" description="Basic and acidic residues" evidence="1">
    <location>
        <begin position="45"/>
        <end position="62"/>
    </location>
</feature>